<evidence type="ECO:0000259" key="4">
    <source>
        <dbReference type="Pfam" id="PF13458"/>
    </source>
</evidence>
<dbReference type="PROSITE" id="PS51257">
    <property type="entry name" value="PROKAR_LIPOPROTEIN"/>
    <property type="match status" value="1"/>
</dbReference>
<name>A0AA52EDU8_9PROT</name>
<dbReference type="PANTHER" id="PTHR30483">
    <property type="entry name" value="LEUCINE-SPECIFIC-BINDING PROTEIN"/>
    <property type="match status" value="1"/>
</dbReference>
<evidence type="ECO:0000256" key="1">
    <source>
        <dbReference type="ARBA" id="ARBA00010062"/>
    </source>
</evidence>
<feature type="domain" description="Leucine-binding protein" evidence="4">
    <location>
        <begin position="72"/>
        <end position="248"/>
    </location>
</feature>
<sequence>MANTNKPLFFLFLIPILILLSGCGGETRPEPKRSTLHTPPPAEVLTKIDGDQSEDELDASAPLQPLLTDTSKINVAVLLPLSGANKEIGSAMLNAVMMALFDSYDPRITLFPFDTKGTSAGAVQAAERAIDIKARIVIGPLLSNNVQAAGHVLSQDNIPLIGLSNDRRVAARNRYLLGFLPESEVDRVVSYALSQNKKKMAALIPENAYGDRVLSRFGRSLDTFGGEIKAVETYPIDADNVQESVRRVSNYDRRRRDYQAEINFLRGLQRDLSDRIAADLARAEQIQEPDFDAILIPEGGDLLRTLVPLLPFYEVDPKKIQFMGTGLMNDPDIMNDPPLQGTWFAGIPPQNLAAFTTRYEQTFNESPPRLASLAYDAMGLVATVLRNALEERLQSDKSTSPIESSSDPIFTYKTLENAQGFMGVNGLFRFLPDGTNERMLAILEINSRGLRVVDTAPAQFPAFGYILQTVEDNQLMGQPPTKEESSPEGD</sequence>
<protein>
    <submittedName>
        <fullName evidence="5">Penicillin-binding protein activator</fullName>
    </submittedName>
</protein>
<dbReference type="AlphaFoldDB" id="A0AA52EDU8"/>
<keyword evidence="3" id="KW-0029">Amino-acid transport</keyword>
<keyword evidence="6" id="KW-1185">Reference proteome</keyword>
<evidence type="ECO:0000313" key="6">
    <source>
        <dbReference type="Proteomes" id="UP001268683"/>
    </source>
</evidence>
<dbReference type="RefSeq" id="WP_310799500.1">
    <property type="nucleotide sequence ID" value="NZ_CP123872.1"/>
</dbReference>
<evidence type="ECO:0000256" key="2">
    <source>
        <dbReference type="ARBA" id="ARBA00022729"/>
    </source>
</evidence>
<organism evidence="5 6">
    <name type="scientific">Temperatibacter marinus</name>
    <dbReference type="NCBI Taxonomy" id="1456591"/>
    <lineage>
        <taxon>Bacteria</taxon>
        <taxon>Pseudomonadati</taxon>
        <taxon>Pseudomonadota</taxon>
        <taxon>Alphaproteobacteria</taxon>
        <taxon>Kordiimonadales</taxon>
        <taxon>Temperatibacteraceae</taxon>
        <taxon>Temperatibacter</taxon>
    </lineage>
</organism>
<dbReference type="Pfam" id="PF13458">
    <property type="entry name" value="Peripla_BP_6"/>
    <property type="match status" value="1"/>
</dbReference>
<dbReference type="Gene3D" id="3.40.50.2300">
    <property type="match status" value="2"/>
</dbReference>
<evidence type="ECO:0000313" key="5">
    <source>
        <dbReference type="EMBL" id="WND03647.1"/>
    </source>
</evidence>
<dbReference type="InterPro" id="IPR051010">
    <property type="entry name" value="BCAA_transport"/>
</dbReference>
<dbReference type="EMBL" id="CP123872">
    <property type="protein sequence ID" value="WND03647.1"/>
    <property type="molecule type" value="Genomic_DNA"/>
</dbReference>
<dbReference type="KEGG" id="tmk:QGN29_04570"/>
<dbReference type="CDD" id="cd06339">
    <property type="entry name" value="PBP1_YraM_LppC_lipoprotein-like"/>
    <property type="match status" value="1"/>
</dbReference>
<keyword evidence="3" id="KW-0813">Transport</keyword>
<accession>A0AA52EDU8</accession>
<gene>
    <name evidence="5" type="ORF">QGN29_04570</name>
</gene>
<reference evidence="5" key="1">
    <citation type="submission" date="2023-04" db="EMBL/GenBank/DDBJ databases">
        <title>Complete genome sequence of Temperatibacter marinus.</title>
        <authorList>
            <person name="Rong J.-C."/>
            <person name="Yi M.-L."/>
            <person name="Zhao Q."/>
        </authorList>
    </citation>
    <scope>NUCLEOTIDE SEQUENCE</scope>
    <source>
        <strain evidence="5">NBRC 110045</strain>
    </source>
</reference>
<dbReference type="SUPFAM" id="SSF53822">
    <property type="entry name" value="Periplasmic binding protein-like I"/>
    <property type="match status" value="1"/>
</dbReference>
<evidence type="ECO:0000256" key="3">
    <source>
        <dbReference type="ARBA" id="ARBA00022970"/>
    </source>
</evidence>
<proteinExistence type="inferred from homology"/>
<dbReference type="InterPro" id="IPR028082">
    <property type="entry name" value="Peripla_BP_I"/>
</dbReference>
<keyword evidence="2" id="KW-0732">Signal</keyword>
<comment type="similarity">
    <text evidence="1">Belongs to the leucine-binding protein family.</text>
</comment>
<dbReference type="Proteomes" id="UP001268683">
    <property type="component" value="Chromosome"/>
</dbReference>
<dbReference type="GO" id="GO:0006865">
    <property type="term" value="P:amino acid transport"/>
    <property type="evidence" value="ECO:0007669"/>
    <property type="project" value="UniProtKB-KW"/>
</dbReference>
<dbReference type="InterPro" id="IPR028081">
    <property type="entry name" value="Leu-bd"/>
</dbReference>
<dbReference type="PANTHER" id="PTHR30483:SF6">
    <property type="entry name" value="PERIPLASMIC BINDING PROTEIN OF ABC TRANSPORTER FOR NATURAL AMINO ACIDS"/>
    <property type="match status" value="1"/>
</dbReference>